<name>A0A1F6G3M3_9BACT</name>
<sequence length="168" mass="19006">MAKQNIQENEAEGTDEALDGEGSEPRVYELGFHLDPELPTEEVKKAYKTVRELIAKKSTIVAEGEPEKIPLAYTISRQETSCRRDFDSAYFSWIVYEASAEDHAYIITTVGVDKRIIRFIDLLTTKDAARHSVEIREISQKMSERVKEPESEIVSGIELDAALERTAL</sequence>
<proteinExistence type="inferred from homology"/>
<evidence type="ECO:0000256" key="2">
    <source>
        <dbReference type="ARBA" id="ARBA00035294"/>
    </source>
</evidence>
<dbReference type="EMBL" id="MFMU01000021">
    <property type="protein sequence ID" value="OGG92721.1"/>
    <property type="molecule type" value="Genomic_DNA"/>
</dbReference>
<dbReference type="InterPro" id="IPR014717">
    <property type="entry name" value="Transl_elong_EF1B/ribsomal_bS6"/>
</dbReference>
<organism evidence="5 6">
    <name type="scientific">Candidatus Kaiserbacteria bacterium RIFOXYD1_FULL_47_14</name>
    <dbReference type="NCBI Taxonomy" id="1798533"/>
    <lineage>
        <taxon>Bacteria</taxon>
        <taxon>Candidatus Kaiseribacteriota</taxon>
    </lineage>
</organism>
<feature type="compositionally biased region" description="Acidic residues" evidence="4">
    <location>
        <begin position="9"/>
        <end position="22"/>
    </location>
</feature>
<dbReference type="SUPFAM" id="SSF54995">
    <property type="entry name" value="Ribosomal protein S6"/>
    <property type="match status" value="1"/>
</dbReference>
<evidence type="ECO:0000256" key="4">
    <source>
        <dbReference type="SAM" id="MobiDB-lite"/>
    </source>
</evidence>
<dbReference type="Proteomes" id="UP000176867">
    <property type="component" value="Unassembled WGS sequence"/>
</dbReference>
<dbReference type="InterPro" id="IPR035980">
    <property type="entry name" value="Ribosomal_bS6_sf"/>
</dbReference>
<evidence type="ECO:0000313" key="5">
    <source>
        <dbReference type="EMBL" id="OGG92721.1"/>
    </source>
</evidence>
<evidence type="ECO:0000256" key="3">
    <source>
        <dbReference type="ARBA" id="ARBA00035520"/>
    </source>
</evidence>
<comment type="similarity">
    <text evidence="1">Belongs to the bacterial ribosomal protein bS6 family.</text>
</comment>
<protein>
    <recommendedName>
        <fullName evidence="2">Small ribosomal subunit protein bS6</fullName>
    </recommendedName>
    <alternativeName>
        <fullName evidence="3">30S ribosomal protein S6</fullName>
    </alternativeName>
</protein>
<dbReference type="InterPro" id="IPR000529">
    <property type="entry name" value="Ribosomal_bS6"/>
</dbReference>
<evidence type="ECO:0000256" key="1">
    <source>
        <dbReference type="ARBA" id="ARBA00009512"/>
    </source>
</evidence>
<dbReference type="GO" id="GO:0005840">
    <property type="term" value="C:ribosome"/>
    <property type="evidence" value="ECO:0007669"/>
    <property type="project" value="InterPro"/>
</dbReference>
<evidence type="ECO:0000313" key="6">
    <source>
        <dbReference type="Proteomes" id="UP000176867"/>
    </source>
</evidence>
<dbReference type="GO" id="GO:0006412">
    <property type="term" value="P:translation"/>
    <property type="evidence" value="ECO:0007669"/>
    <property type="project" value="InterPro"/>
</dbReference>
<comment type="caution">
    <text evidence="5">The sequence shown here is derived from an EMBL/GenBank/DDBJ whole genome shotgun (WGS) entry which is preliminary data.</text>
</comment>
<dbReference type="Gene3D" id="3.30.70.60">
    <property type="match status" value="1"/>
</dbReference>
<dbReference type="GO" id="GO:0003735">
    <property type="term" value="F:structural constituent of ribosome"/>
    <property type="evidence" value="ECO:0007669"/>
    <property type="project" value="InterPro"/>
</dbReference>
<dbReference type="STRING" id="1798533.A2609_01300"/>
<feature type="region of interest" description="Disordered" evidence="4">
    <location>
        <begin position="1"/>
        <end position="22"/>
    </location>
</feature>
<dbReference type="AlphaFoldDB" id="A0A1F6G3M3"/>
<dbReference type="Pfam" id="PF01250">
    <property type="entry name" value="Ribosomal_S6"/>
    <property type="match status" value="1"/>
</dbReference>
<gene>
    <name evidence="5" type="ORF">A2609_01300</name>
</gene>
<reference evidence="5 6" key="1">
    <citation type="journal article" date="2016" name="Nat. Commun.">
        <title>Thousands of microbial genomes shed light on interconnected biogeochemical processes in an aquifer system.</title>
        <authorList>
            <person name="Anantharaman K."/>
            <person name="Brown C.T."/>
            <person name="Hug L.A."/>
            <person name="Sharon I."/>
            <person name="Castelle C.J."/>
            <person name="Probst A.J."/>
            <person name="Thomas B.C."/>
            <person name="Singh A."/>
            <person name="Wilkins M.J."/>
            <person name="Karaoz U."/>
            <person name="Brodie E.L."/>
            <person name="Williams K.H."/>
            <person name="Hubbard S.S."/>
            <person name="Banfield J.F."/>
        </authorList>
    </citation>
    <scope>NUCLEOTIDE SEQUENCE [LARGE SCALE GENOMIC DNA]</scope>
</reference>
<accession>A0A1F6G3M3</accession>
<dbReference type="GO" id="GO:0019843">
    <property type="term" value="F:rRNA binding"/>
    <property type="evidence" value="ECO:0007669"/>
    <property type="project" value="InterPro"/>
</dbReference>